<proteinExistence type="predicted"/>
<dbReference type="Proteomes" id="UP000251082">
    <property type="component" value="Unassembled WGS sequence"/>
</dbReference>
<reference evidence="2 3" key="1">
    <citation type="submission" date="2018-06" db="EMBL/GenBank/DDBJ databases">
        <authorList>
            <consortium name="Pathogen Informatics"/>
            <person name="Doyle S."/>
        </authorList>
    </citation>
    <scope>NUCLEOTIDE SEQUENCE [LARGE SCALE GENOMIC DNA]</scope>
    <source>
        <strain evidence="2 3">NCTC4837</strain>
    </source>
</reference>
<organism evidence="2 3">
    <name type="scientific">Shigella dysenteriae</name>
    <dbReference type="NCBI Taxonomy" id="622"/>
    <lineage>
        <taxon>Bacteria</taxon>
        <taxon>Pseudomonadati</taxon>
        <taxon>Pseudomonadota</taxon>
        <taxon>Gammaproteobacteria</taxon>
        <taxon>Enterobacterales</taxon>
        <taxon>Enterobacteriaceae</taxon>
        <taxon>Shigella</taxon>
    </lineage>
</organism>
<protein>
    <submittedName>
        <fullName evidence="2">Outer membrane porin protein</fullName>
    </submittedName>
</protein>
<name>A0A2X2IHD6_SHIDY</name>
<sequence length="49" mass="5217">MRKIVAMAVICLTAASGLTSAYAAQLADDEAGLRIRLKNELRRADKPSG</sequence>
<gene>
    <name evidence="2" type="primary">uidC_1</name>
    <name evidence="2" type="ORF">NCTC4837_03091</name>
</gene>
<feature type="chain" id="PRO_5016040488" evidence="1">
    <location>
        <begin position="24"/>
        <end position="49"/>
    </location>
</feature>
<keyword evidence="1" id="KW-0732">Signal</keyword>
<feature type="signal peptide" evidence="1">
    <location>
        <begin position="1"/>
        <end position="23"/>
    </location>
</feature>
<accession>A0A2X2IHD6</accession>
<evidence type="ECO:0000313" key="2">
    <source>
        <dbReference type="EMBL" id="SPZ78336.1"/>
    </source>
</evidence>
<dbReference type="EMBL" id="UAUQ01000007">
    <property type="protein sequence ID" value="SPZ78336.1"/>
    <property type="molecule type" value="Genomic_DNA"/>
</dbReference>
<dbReference type="AlphaFoldDB" id="A0A2X2IHD6"/>
<evidence type="ECO:0000256" key="1">
    <source>
        <dbReference type="SAM" id="SignalP"/>
    </source>
</evidence>
<evidence type="ECO:0000313" key="3">
    <source>
        <dbReference type="Proteomes" id="UP000251082"/>
    </source>
</evidence>